<dbReference type="InterPro" id="IPR001610">
    <property type="entry name" value="PAC"/>
</dbReference>
<dbReference type="Pfam" id="PF13426">
    <property type="entry name" value="PAS_9"/>
    <property type="match status" value="1"/>
</dbReference>
<dbReference type="InterPro" id="IPR043128">
    <property type="entry name" value="Rev_trsase/Diguanyl_cyclase"/>
</dbReference>
<dbReference type="CDD" id="cd01948">
    <property type="entry name" value="EAL"/>
    <property type="match status" value="1"/>
</dbReference>
<dbReference type="SUPFAM" id="SSF141868">
    <property type="entry name" value="EAL domain-like"/>
    <property type="match status" value="1"/>
</dbReference>
<proteinExistence type="predicted"/>
<dbReference type="InterPro" id="IPR000014">
    <property type="entry name" value="PAS"/>
</dbReference>
<evidence type="ECO:0000256" key="1">
    <source>
        <dbReference type="ARBA" id="ARBA00001946"/>
    </source>
</evidence>
<dbReference type="PROSITE" id="PS50883">
    <property type="entry name" value="EAL"/>
    <property type="match status" value="1"/>
</dbReference>
<dbReference type="SMART" id="SM00052">
    <property type="entry name" value="EAL"/>
    <property type="match status" value="1"/>
</dbReference>
<dbReference type="InterPro" id="IPR035965">
    <property type="entry name" value="PAS-like_dom_sf"/>
</dbReference>
<dbReference type="Pfam" id="PF00990">
    <property type="entry name" value="GGDEF"/>
    <property type="match status" value="1"/>
</dbReference>
<keyword evidence="9" id="KW-1185">Reference proteome</keyword>
<dbReference type="Gene3D" id="3.30.70.270">
    <property type="match status" value="1"/>
</dbReference>
<dbReference type="SMART" id="SM00091">
    <property type="entry name" value="PAS"/>
    <property type="match status" value="2"/>
</dbReference>
<dbReference type="AlphaFoldDB" id="A0A7D5HB12"/>
<dbReference type="InterPro" id="IPR000700">
    <property type="entry name" value="PAS-assoc_C"/>
</dbReference>
<evidence type="ECO:0000313" key="8">
    <source>
        <dbReference type="EMBL" id="QKZ07724.1"/>
    </source>
</evidence>
<organism evidence="8 9">
    <name type="scientific">Pseudomonas eucalypticola</name>
    <dbReference type="NCBI Taxonomy" id="2599595"/>
    <lineage>
        <taxon>Bacteria</taxon>
        <taxon>Pseudomonadati</taxon>
        <taxon>Pseudomonadota</taxon>
        <taxon>Gammaproteobacteria</taxon>
        <taxon>Pseudomonadales</taxon>
        <taxon>Pseudomonadaceae</taxon>
        <taxon>Pseudomonas</taxon>
    </lineage>
</organism>
<feature type="domain" description="EAL" evidence="6">
    <location>
        <begin position="439"/>
        <end position="689"/>
    </location>
</feature>
<dbReference type="FunFam" id="3.30.70.270:FF:000001">
    <property type="entry name" value="Diguanylate cyclase domain protein"/>
    <property type="match status" value="1"/>
</dbReference>
<dbReference type="InterPro" id="IPR052155">
    <property type="entry name" value="Biofilm_reg_signaling"/>
</dbReference>
<dbReference type="SUPFAM" id="SSF55785">
    <property type="entry name" value="PYP-like sensor domain (PAS domain)"/>
    <property type="match status" value="2"/>
</dbReference>
<feature type="domain" description="PAC" evidence="5">
    <location>
        <begin position="73"/>
        <end position="125"/>
    </location>
</feature>
<dbReference type="PANTHER" id="PTHR44757:SF2">
    <property type="entry name" value="BIOFILM ARCHITECTURE MAINTENANCE PROTEIN MBAA"/>
    <property type="match status" value="1"/>
</dbReference>
<comment type="cofactor">
    <cofactor evidence="1">
        <name>Mg(2+)</name>
        <dbReference type="ChEBI" id="CHEBI:18420"/>
    </cofactor>
</comment>
<dbReference type="CDD" id="cd00130">
    <property type="entry name" value="PAS"/>
    <property type="match status" value="1"/>
</dbReference>
<dbReference type="PANTHER" id="PTHR44757">
    <property type="entry name" value="DIGUANYLATE CYCLASE DGCP"/>
    <property type="match status" value="1"/>
</dbReference>
<reference evidence="8 9" key="1">
    <citation type="submission" date="2020-06" db="EMBL/GenBank/DDBJ databases">
        <title>Pseudomonas eucalypticola sp. nov., an endophyte of Eucalyptus dunnii leaves with biocontrol ability of eucalyptus leaf blight.</title>
        <authorList>
            <person name="Liu Y."/>
            <person name="Song Z."/>
            <person name="Zeng H."/>
            <person name="Lu M."/>
            <person name="Wang X."/>
            <person name="Lian X."/>
            <person name="Zhang Q."/>
        </authorList>
    </citation>
    <scope>NUCLEOTIDE SEQUENCE [LARGE SCALE GENOMIC DNA]</scope>
    <source>
        <strain evidence="8 9">NP-1</strain>
    </source>
</reference>
<feature type="domain" description="GGDEF" evidence="7">
    <location>
        <begin position="297"/>
        <end position="430"/>
    </location>
</feature>
<dbReference type="SMART" id="SM00086">
    <property type="entry name" value="PAC"/>
    <property type="match status" value="2"/>
</dbReference>
<dbReference type="Pfam" id="PF00563">
    <property type="entry name" value="EAL"/>
    <property type="match status" value="1"/>
</dbReference>
<dbReference type="GO" id="GO:0005886">
    <property type="term" value="C:plasma membrane"/>
    <property type="evidence" value="ECO:0007669"/>
    <property type="project" value="UniProtKB-SubCell"/>
</dbReference>
<dbReference type="InterPro" id="IPR013656">
    <property type="entry name" value="PAS_4"/>
</dbReference>
<evidence type="ECO:0000259" key="5">
    <source>
        <dbReference type="PROSITE" id="PS50113"/>
    </source>
</evidence>
<dbReference type="Gene3D" id="3.20.20.450">
    <property type="entry name" value="EAL domain"/>
    <property type="match status" value="1"/>
</dbReference>
<comment type="subcellular location">
    <subcellularLocation>
        <location evidence="2">Cell inner membrane</location>
    </subcellularLocation>
</comment>
<sequence>MYRLLVQSVVDYAIYMLSPQGIVTNWNPGAERAKGYKAAEIIGQHFSLFYTPQDRAAGLPLHNLETARREGRFQAEGVRQRKDGSHFWTSVVIDAVYDDDGQVIGFAKVTRDITERRDKELQLLEANVRAEQYSAEMASLSRFLDSVISNIPASVIVKDVQSHKVLLANHQAEALFVPNGASMVGLRMSEALAADTAAYIEQQMGQDLNIGAIKTVETRVSTNRGPRTLRSRTVLNQDPGTGAEYVLFVAEDVTVELEANARIHHMAHHDALTGLPNRVLFHQKLKDALVQAQGSGRMTATLCLDLDDFKNVNDSLGHGIGDKLLRALSSRLEMELREADTLARLGGDEYAVILPELETAEAAELMAQRLIQAVRPPFLIDGHSCTVGVSVGIALAPQDHDKPEQLMGYADMALYEAKRNGRNRFERFKFQLDEAARHRRTLETDLRTALHLGHLHLHYQPIVTHGGAEVSGYEALLRWQHPTKGTIMPMDFIPMAEETGLIHEVGNRALNLACKEAASWGTRQTVAVNLSPVQFKNPGLVDAVALALSDAGLEPARLELEITESVLLEDNESNVDTLRALKALGVAISLDDFGTGYSSLGYLRSFPFDRIKIDMSFVREMKNSKEALAIIRAITGMSNSLLIKTTAEGVETAEQMQQLIQEGCSHFQGYYFGRPVPASKRCQDPGAAFYL</sequence>
<dbReference type="PROSITE" id="PS50112">
    <property type="entry name" value="PAS"/>
    <property type="match status" value="1"/>
</dbReference>
<evidence type="ECO:0000259" key="7">
    <source>
        <dbReference type="PROSITE" id="PS50887"/>
    </source>
</evidence>
<dbReference type="Pfam" id="PF08448">
    <property type="entry name" value="PAS_4"/>
    <property type="match status" value="1"/>
</dbReference>
<evidence type="ECO:0000259" key="6">
    <source>
        <dbReference type="PROSITE" id="PS50883"/>
    </source>
</evidence>
<dbReference type="NCBIfam" id="TIGR00229">
    <property type="entry name" value="sensory_box"/>
    <property type="match status" value="1"/>
</dbReference>
<evidence type="ECO:0000256" key="2">
    <source>
        <dbReference type="ARBA" id="ARBA00004533"/>
    </source>
</evidence>
<accession>A0A7D5HB12</accession>
<dbReference type="Gene3D" id="3.30.450.20">
    <property type="entry name" value="PAS domain"/>
    <property type="match status" value="2"/>
</dbReference>
<dbReference type="NCBIfam" id="TIGR00254">
    <property type="entry name" value="GGDEF"/>
    <property type="match status" value="1"/>
</dbReference>
<dbReference type="SUPFAM" id="SSF55073">
    <property type="entry name" value="Nucleotide cyclase"/>
    <property type="match status" value="1"/>
</dbReference>
<dbReference type="InterPro" id="IPR029787">
    <property type="entry name" value="Nucleotide_cyclase"/>
</dbReference>
<gene>
    <name evidence="8" type="ORF">HWQ56_18375</name>
</gene>
<dbReference type="Proteomes" id="UP000509568">
    <property type="component" value="Chromosome"/>
</dbReference>
<evidence type="ECO:0000313" key="9">
    <source>
        <dbReference type="Proteomes" id="UP000509568"/>
    </source>
</evidence>
<dbReference type="InterPro" id="IPR000160">
    <property type="entry name" value="GGDEF_dom"/>
</dbReference>
<evidence type="ECO:0000256" key="3">
    <source>
        <dbReference type="ARBA" id="ARBA00022777"/>
    </source>
</evidence>
<dbReference type="GO" id="GO:0016301">
    <property type="term" value="F:kinase activity"/>
    <property type="evidence" value="ECO:0007669"/>
    <property type="project" value="UniProtKB-KW"/>
</dbReference>
<dbReference type="InterPro" id="IPR001633">
    <property type="entry name" value="EAL_dom"/>
</dbReference>
<keyword evidence="3" id="KW-0418">Kinase</keyword>
<feature type="domain" description="PAS" evidence="4">
    <location>
        <begin position="1"/>
        <end position="71"/>
    </location>
</feature>
<dbReference type="EMBL" id="CP056030">
    <property type="protein sequence ID" value="QKZ07724.1"/>
    <property type="molecule type" value="Genomic_DNA"/>
</dbReference>
<evidence type="ECO:0000259" key="4">
    <source>
        <dbReference type="PROSITE" id="PS50112"/>
    </source>
</evidence>
<keyword evidence="3" id="KW-0808">Transferase</keyword>
<name>A0A7D5HB12_9PSED</name>
<dbReference type="InterPro" id="IPR035919">
    <property type="entry name" value="EAL_sf"/>
</dbReference>
<dbReference type="SMART" id="SM00267">
    <property type="entry name" value="GGDEF"/>
    <property type="match status" value="1"/>
</dbReference>
<dbReference type="KEGG" id="pez:HWQ56_18375"/>
<protein>
    <submittedName>
        <fullName evidence="8">EAL domain-containing protein</fullName>
    </submittedName>
</protein>
<dbReference type="PROSITE" id="PS50887">
    <property type="entry name" value="GGDEF"/>
    <property type="match status" value="1"/>
</dbReference>
<dbReference type="CDD" id="cd01949">
    <property type="entry name" value="GGDEF"/>
    <property type="match status" value="1"/>
</dbReference>
<dbReference type="PROSITE" id="PS50113">
    <property type="entry name" value="PAC"/>
    <property type="match status" value="1"/>
</dbReference>